<evidence type="ECO:0000256" key="1">
    <source>
        <dbReference type="ARBA" id="ARBA00037999"/>
    </source>
</evidence>
<proteinExistence type="inferred from homology"/>
<dbReference type="InterPro" id="IPR015421">
    <property type="entry name" value="PyrdxlP-dep_Trfase_major"/>
</dbReference>
<comment type="similarity">
    <text evidence="1 2">Belongs to the DegT/DnrJ/EryC1 family.</text>
</comment>
<evidence type="ECO:0000313" key="4">
    <source>
        <dbReference type="Proteomes" id="UP001238603"/>
    </source>
</evidence>
<comment type="caution">
    <text evidence="3">The sequence shown here is derived from an EMBL/GenBank/DDBJ whole genome shotgun (WGS) entry which is preliminary data.</text>
</comment>
<evidence type="ECO:0000256" key="2">
    <source>
        <dbReference type="RuleBase" id="RU004508"/>
    </source>
</evidence>
<dbReference type="Gene3D" id="3.40.640.10">
    <property type="entry name" value="Type I PLP-dependent aspartate aminotransferase-like (Major domain)"/>
    <property type="match status" value="1"/>
</dbReference>
<protein>
    <submittedName>
        <fullName evidence="3">DegT/DnrJ/EryC1/StrS family aminotransferase</fullName>
    </submittedName>
</protein>
<dbReference type="InterPro" id="IPR000653">
    <property type="entry name" value="DegT/StrS_aminotransferase"/>
</dbReference>
<dbReference type="InterPro" id="IPR015424">
    <property type="entry name" value="PyrdxlP-dep_Trfase"/>
</dbReference>
<dbReference type="PIRSF" id="PIRSF000390">
    <property type="entry name" value="PLP_StrS"/>
    <property type="match status" value="1"/>
</dbReference>
<dbReference type="SUPFAM" id="SSF53383">
    <property type="entry name" value="PLP-dependent transferases"/>
    <property type="match status" value="1"/>
</dbReference>
<organism evidence="3 4">
    <name type="scientific">Roseateles subflavus</name>
    <dbReference type="NCBI Taxonomy" id="3053353"/>
    <lineage>
        <taxon>Bacteria</taxon>
        <taxon>Pseudomonadati</taxon>
        <taxon>Pseudomonadota</taxon>
        <taxon>Betaproteobacteria</taxon>
        <taxon>Burkholderiales</taxon>
        <taxon>Sphaerotilaceae</taxon>
        <taxon>Roseateles</taxon>
    </lineage>
</organism>
<dbReference type="GO" id="GO:0008483">
    <property type="term" value="F:transaminase activity"/>
    <property type="evidence" value="ECO:0007669"/>
    <property type="project" value="UniProtKB-KW"/>
</dbReference>
<reference evidence="3 4" key="1">
    <citation type="submission" date="2023-06" db="EMBL/GenBank/DDBJ databases">
        <title>Pelomonas sp. APW6 16S ribosomal RNA gene genome sequencing and assembly.</title>
        <authorList>
            <person name="Woo H."/>
        </authorList>
    </citation>
    <scope>NUCLEOTIDE SEQUENCE [LARGE SCALE GENOMIC DNA]</scope>
    <source>
        <strain evidence="3 4">APW6</strain>
    </source>
</reference>
<accession>A0ABT7LKQ8</accession>
<evidence type="ECO:0000313" key="3">
    <source>
        <dbReference type="EMBL" id="MDL5032847.1"/>
    </source>
</evidence>
<dbReference type="PANTHER" id="PTHR30244">
    <property type="entry name" value="TRANSAMINASE"/>
    <property type="match status" value="1"/>
</dbReference>
<dbReference type="Proteomes" id="UP001238603">
    <property type="component" value="Unassembled WGS sequence"/>
</dbReference>
<dbReference type="Gene3D" id="3.90.1150.10">
    <property type="entry name" value="Aspartate Aminotransferase, domain 1"/>
    <property type="match status" value="1"/>
</dbReference>
<sequence>MKGHVTGALRWWDFLGATVRAPLEGEAALVKFRAAFAASLGLDPSRVTLFGSGRAALHALVAGLELPAGAEVLLPGYTCVVVPNVFLHLGLPVRYVDIASGRWNPDAEAIAEAITPRTALVVLPHNFGLCLDGIERLRARFPGVVFVEDAAHAWGSRDAAGRMAGTRAQAAFFSFEYSKPLTTGIGGALVLNDVPLRARMATRMPVLRAPSRGQVLRQVLTLAWHRLGQAAPGAVVRGLTALLRLPARALGVVARTPDSEISGEARPDYTVGLRPWSAALGLAQVQRAGAVWAARQRQARAYDALLAGAPGWVLPAHGEGEVLLRYPVRIDDPARRAAVMRGLEALDIVPGVWFDDVVHPAGSLRYGYDAGACPQGEAAARAVLNLPLGLHADLSERQRQGLRALAFAPGPAA</sequence>
<gene>
    <name evidence="3" type="ORF">QRD43_13110</name>
</gene>
<dbReference type="EMBL" id="JASVDS010000003">
    <property type="protein sequence ID" value="MDL5032847.1"/>
    <property type="molecule type" value="Genomic_DNA"/>
</dbReference>
<keyword evidence="3" id="KW-0032">Aminotransferase</keyword>
<name>A0ABT7LKQ8_9BURK</name>
<keyword evidence="3" id="KW-0808">Transferase</keyword>
<dbReference type="Pfam" id="PF01041">
    <property type="entry name" value="DegT_DnrJ_EryC1"/>
    <property type="match status" value="2"/>
</dbReference>
<dbReference type="RefSeq" id="WP_285982916.1">
    <property type="nucleotide sequence ID" value="NZ_JASVDS010000003.1"/>
</dbReference>
<keyword evidence="4" id="KW-1185">Reference proteome</keyword>
<dbReference type="PANTHER" id="PTHR30244:SF34">
    <property type="entry name" value="DTDP-4-AMINO-4,6-DIDEOXYGALACTOSE TRANSAMINASE"/>
    <property type="match status" value="1"/>
</dbReference>
<keyword evidence="2" id="KW-0663">Pyridoxal phosphate</keyword>
<dbReference type="InterPro" id="IPR015422">
    <property type="entry name" value="PyrdxlP-dep_Trfase_small"/>
</dbReference>